<evidence type="ECO:0000256" key="6">
    <source>
        <dbReference type="ARBA" id="ARBA00023136"/>
    </source>
</evidence>
<keyword evidence="6 10" id="KW-0472">Membrane</keyword>
<evidence type="ECO:0000256" key="8">
    <source>
        <dbReference type="ARBA" id="ARBA00023180"/>
    </source>
</evidence>
<feature type="region of interest" description="Disordered" evidence="9">
    <location>
        <begin position="467"/>
        <end position="493"/>
    </location>
</feature>
<evidence type="ECO:0000313" key="13">
    <source>
        <dbReference type="Proteomes" id="UP001292094"/>
    </source>
</evidence>
<keyword evidence="8" id="KW-0325">Glycoprotein</keyword>
<evidence type="ECO:0000256" key="10">
    <source>
        <dbReference type="SAM" id="Phobius"/>
    </source>
</evidence>
<accession>A0AAE1PMW7</accession>
<reference evidence="12" key="1">
    <citation type="submission" date="2023-11" db="EMBL/GenBank/DDBJ databases">
        <title>Genome assemblies of two species of porcelain crab, Petrolisthes cinctipes and Petrolisthes manimaculis (Anomura: Porcellanidae).</title>
        <authorList>
            <person name="Angst P."/>
        </authorList>
    </citation>
    <scope>NUCLEOTIDE SEQUENCE</scope>
    <source>
        <strain evidence="12">PB745_02</strain>
        <tissue evidence="12">Gill</tissue>
    </source>
</reference>
<dbReference type="GO" id="GO:0015276">
    <property type="term" value="F:ligand-gated monoatomic ion channel activity"/>
    <property type="evidence" value="ECO:0007669"/>
    <property type="project" value="InterPro"/>
</dbReference>
<comment type="similarity">
    <text evidence="2">Belongs to the glutamate-gated ion channel (TC 1.A.10.1) family.</text>
</comment>
<evidence type="ECO:0000256" key="5">
    <source>
        <dbReference type="ARBA" id="ARBA00022989"/>
    </source>
</evidence>
<dbReference type="Pfam" id="PF00060">
    <property type="entry name" value="Lig_chan"/>
    <property type="match status" value="1"/>
</dbReference>
<comment type="subcellular location">
    <subcellularLocation>
        <location evidence="1">Cell membrane</location>
        <topology evidence="1">Multi-pass membrane protein</topology>
    </subcellularLocation>
</comment>
<keyword evidence="3" id="KW-1003">Cell membrane</keyword>
<name>A0AAE1PMW7_9EUCA</name>
<evidence type="ECO:0000256" key="2">
    <source>
        <dbReference type="ARBA" id="ARBA00008685"/>
    </source>
</evidence>
<dbReference type="SUPFAM" id="SSF53850">
    <property type="entry name" value="Periplasmic binding protein-like II"/>
    <property type="match status" value="1"/>
</dbReference>
<keyword evidence="7" id="KW-0675">Receptor</keyword>
<feature type="transmembrane region" description="Helical" evidence="10">
    <location>
        <begin position="241"/>
        <end position="260"/>
    </location>
</feature>
<dbReference type="GO" id="GO:0005886">
    <property type="term" value="C:plasma membrane"/>
    <property type="evidence" value="ECO:0007669"/>
    <property type="project" value="UniProtKB-SubCell"/>
</dbReference>
<evidence type="ECO:0000259" key="11">
    <source>
        <dbReference type="Pfam" id="PF00060"/>
    </source>
</evidence>
<feature type="transmembrane region" description="Helical" evidence="10">
    <location>
        <begin position="143"/>
        <end position="162"/>
    </location>
</feature>
<evidence type="ECO:0000256" key="9">
    <source>
        <dbReference type="SAM" id="MobiDB-lite"/>
    </source>
</evidence>
<evidence type="ECO:0000256" key="7">
    <source>
        <dbReference type="ARBA" id="ARBA00023170"/>
    </source>
</evidence>
<evidence type="ECO:0000313" key="12">
    <source>
        <dbReference type="EMBL" id="KAK4309937.1"/>
    </source>
</evidence>
<gene>
    <name evidence="12" type="ORF">Pmani_018465</name>
</gene>
<dbReference type="InterPro" id="IPR052192">
    <property type="entry name" value="Insect_Ionotropic_Sensory_Rcpt"/>
</dbReference>
<keyword evidence="13" id="KW-1185">Reference proteome</keyword>
<comment type="caution">
    <text evidence="12">The sequence shown here is derived from an EMBL/GenBank/DDBJ whole genome shotgun (WGS) entry which is preliminary data.</text>
</comment>
<evidence type="ECO:0000256" key="1">
    <source>
        <dbReference type="ARBA" id="ARBA00004651"/>
    </source>
</evidence>
<dbReference type="Gene3D" id="1.10.287.70">
    <property type="match status" value="1"/>
</dbReference>
<feature type="domain" description="Ionotropic glutamate receptor C-terminal" evidence="11">
    <location>
        <begin position="144"/>
        <end position="445"/>
    </location>
</feature>
<organism evidence="12 13">
    <name type="scientific">Petrolisthes manimaculis</name>
    <dbReference type="NCBI Taxonomy" id="1843537"/>
    <lineage>
        <taxon>Eukaryota</taxon>
        <taxon>Metazoa</taxon>
        <taxon>Ecdysozoa</taxon>
        <taxon>Arthropoda</taxon>
        <taxon>Crustacea</taxon>
        <taxon>Multicrustacea</taxon>
        <taxon>Malacostraca</taxon>
        <taxon>Eumalacostraca</taxon>
        <taxon>Eucarida</taxon>
        <taxon>Decapoda</taxon>
        <taxon>Pleocyemata</taxon>
        <taxon>Anomura</taxon>
        <taxon>Galatheoidea</taxon>
        <taxon>Porcellanidae</taxon>
        <taxon>Petrolisthes</taxon>
    </lineage>
</organism>
<sequence>MINNEEEQLEEQQQQQQCIRVASAAFPPHTLWFPPNTTVTKTLGGVVPHILTYLAQSIGRCVVYVTNSEDTYGKRLDNGSWTGGIGMVNRGEADMTAVMSMDQYRYHAGDISEYFLIDEHSAAYKRPGVQSDITGFIRPFTPLVWLLVLVSLLLVLVNLAVLSHTQHYLDNLNLPSIPSTRSRGGEGTTTAVQGVKQQQQQQLQESNPTHQPQHINRDAVFWTICTLLAQSVPLKPRGGGAVRWLTGLWLLLCFILATVYRSNLKAMLILPKVSLPFNNLEELVVAGLPVWTAIDSVLHRSMYFAEPSSLLGGLNRTIYNAGEPQNTSWGAAGLIQGAHVIAVPKLALLQVMDVDYSRTGKCSIFRMESFMKTNIISLLFKKGSPFKHKFDSMIRGMREFGVLGHNYQRAMMNVSRCLKTIKSNALRPLSLGDFYGVFSIYIGGLYMAFNCFLVEFLSAVIVKGRRRSPHHHNKHNDDQTNPQQQQQRQDEKM</sequence>
<protein>
    <recommendedName>
        <fullName evidence="11">Ionotropic glutamate receptor C-terminal domain-containing protein</fullName>
    </recommendedName>
</protein>
<dbReference type="Gene3D" id="3.40.190.10">
    <property type="entry name" value="Periplasmic binding protein-like II"/>
    <property type="match status" value="1"/>
</dbReference>
<dbReference type="PANTHER" id="PTHR42643">
    <property type="entry name" value="IONOTROPIC RECEPTOR 20A-RELATED"/>
    <property type="match status" value="1"/>
</dbReference>
<dbReference type="AlphaFoldDB" id="A0AAE1PMW7"/>
<evidence type="ECO:0000256" key="3">
    <source>
        <dbReference type="ARBA" id="ARBA00022475"/>
    </source>
</evidence>
<dbReference type="EMBL" id="JAWZYT010001694">
    <property type="protein sequence ID" value="KAK4309937.1"/>
    <property type="molecule type" value="Genomic_DNA"/>
</dbReference>
<keyword evidence="5 10" id="KW-1133">Transmembrane helix</keyword>
<dbReference type="PANTHER" id="PTHR42643:SF24">
    <property type="entry name" value="IONOTROPIC RECEPTOR 60A"/>
    <property type="match status" value="1"/>
</dbReference>
<dbReference type="Proteomes" id="UP001292094">
    <property type="component" value="Unassembled WGS sequence"/>
</dbReference>
<feature type="region of interest" description="Disordered" evidence="9">
    <location>
        <begin position="179"/>
        <end position="212"/>
    </location>
</feature>
<dbReference type="GO" id="GO:0050906">
    <property type="term" value="P:detection of stimulus involved in sensory perception"/>
    <property type="evidence" value="ECO:0007669"/>
    <property type="project" value="UniProtKB-ARBA"/>
</dbReference>
<evidence type="ECO:0000256" key="4">
    <source>
        <dbReference type="ARBA" id="ARBA00022692"/>
    </source>
</evidence>
<proteinExistence type="inferred from homology"/>
<feature type="transmembrane region" description="Helical" evidence="10">
    <location>
        <begin position="438"/>
        <end position="462"/>
    </location>
</feature>
<keyword evidence="4 10" id="KW-0812">Transmembrane</keyword>
<dbReference type="InterPro" id="IPR001320">
    <property type="entry name" value="Iontro_rcpt_C"/>
</dbReference>